<dbReference type="EMBL" id="MKHE01000030">
    <property type="protein sequence ID" value="OWK00872.1"/>
    <property type="molecule type" value="Genomic_DNA"/>
</dbReference>
<evidence type="ECO:0000256" key="8">
    <source>
        <dbReference type="SAM" id="Phobius"/>
    </source>
</evidence>
<feature type="domain" description="ABC transmembrane type-1" evidence="9">
    <location>
        <begin position="97"/>
        <end position="196"/>
    </location>
</feature>
<evidence type="ECO:0000256" key="3">
    <source>
        <dbReference type="ARBA" id="ARBA00022741"/>
    </source>
</evidence>
<gene>
    <name evidence="10" type="ORF">Celaphus_00016748</name>
</gene>
<feature type="non-terminal residue" evidence="10">
    <location>
        <position position="1"/>
    </location>
</feature>
<accession>A0A212C4P1</accession>
<dbReference type="AlphaFoldDB" id="A0A212C4P1"/>
<feature type="non-terminal residue" evidence="10">
    <location>
        <position position="196"/>
    </location>
</feature>
<dbReference type="GO" id="GO:0005524">
    <property type="term" value="F:ATP binding"/>
    <property type="evidence" value="ECO:0007669"/>
    <property type="project" value="UniProtKB-KW"/>
</dbReference>
<dbReference type="Pfam" id="PF00664">
    <property type="entry name" value="ABC_membrane"/>
    <property type="match status" value="1"/>
</dbReference>
<evidence type="ECO:0000259" key="9">
    <source>
        <dbReference type="PROSITE" id="PS50929"/>
    </source>
</evidence>
<dbReference type="InterPro" id="IPR011527">
    <property type="entry name" value="ABC1_TM_dom"/>
</dbReference>
<evidence type="ECO:0000313" key="10">
    <source>
        <dbReference type="EMBL" id="OWK00872.1"/>
    </source>
</evidence>
<keyword evidence="3" id="KW-0547">Nucleotide-binding</keyword>
<feature type="compositionally biased region" description="Low complexity" evidence="7">
    <location>
        <begin position="45"/>
        <end position="58"/>
    </location>
</feature>
<keyword evidence="6 8" id="KW-0472">Membrane</keyword>
<dbReference type="InterPro" id="IPR050173">
    <property type="entry name" value="ABC_transporter_C-like"/>
</dbReference>
<dbReference type="PANTHER" id="PTHR24223">
    <property type="entry name" value="ATP-BINDING CASSETTE SUB-FAMILY C"/>
    <property type="match status" value="1"/>
</dbReference>
<feature type="transmembrane region" description="Helical" evidence="8">
    <location>
        <begin position="91"/>
        <end position="112"/>
    </location>
</feature>
<reference evidence="10 11" key="1">
    <citation type="journal article" date="2018" name="Mol. Genet. Genomics">
        <title>The red deer Cervus elaphus genome CerEla1.0: sequencing, annotating, genes, and chromosomes.</title>
        <authorList>
            <person name="Bana N.A."/>
            <person name="Nyiri A."/>
            <person name="Nagy J."/>
            <person name="Frank K."/>
            <person name="Nagy T."/>
            <person name="Steger V."/>
            <person name="Schiller M."/>
            <person name="Lakatos P."/>
            <person name="Sugar L."/>
            <person name="Horn P."/>
            <person name="Barta E."/>
            <person name="Orosz L."/>
        </authorList>
    </citation>
    <scope>NUCLEOTIDE SEQUENCE [LARGE SCALE GENOMIC DNA]</scope>
    <source>
        <strain evidence="10">Hungarian</strain>
    </source>
</reference>
<dbReference type="SUPFAM" id="SSF90123">
    <property type="entry name" value="ABC transporter transmembrane region"/>
    <property type="match status" value="1"/>
</dbReference>
<dbReference type="PANTHER" id="PTHR24223:SF357">
    <property type="entry name" value="ATP-BINDING CASSETTE SUB-FAMILY C MEMBER 4"/>
    <property type="match status" value="1"/>
</dbReference>
<evidence type="ECO:0000256" key="7">
    <source>
        <dbReference type="SAM" id="MobiDB-lite"/>
    </source>
</evidence>
<name>A0A212C4P1_CEREH</name>
<evidence type="ECO:0000256" key="6">
    <source>
        <dbReference type="ARBA" id="ARBA00023136"/>
    </source>
</evidence>
<sequence length="196" mass="22060">GKIIQRGNFFEFPKSGLDFEDIVLKKENEEAEPSPGPRTPSLRIQTSSESSVPSQQSSRPTLKDAAPEDQDERSAGKVSFKTYKNYFTSGAHWFIILFLILVNVAAQVAYVLQDWWLADWANGQSSLYALAYGKGKVIVMLDPVWYLTVYSGTVLSGITRSLLTFYILVNSSQTLHNKMLESILRVPVLFFDRNPT</sequence>
<feature type="transmembrane region" description="Helical" evidence="8">
    <location>
        <begin position="144"/>
        <end position="169"/>
    </location>
</feature>
<dbReference type="InterPro" id="IPR036640">
    <property type="entry name" value="ABC1_TM_sf"/>
</dbReference>
<dbReference type="Proteomes" id="UP000242450">
    <property type="component" value="Chromosome 30"/>
</dbReference>
<feature type="region of interest" description="Disordered" evidence="7">
    <location>
        <begin position="25"/>
        <end position="73"/>
    </location>
</feature>
<dbReference type="Gene3D" id="1.20.1560.10">
    <property type="entry name" value="ABC transporter type 1, transmembrane domain"/>
    <property type="match status" value="1"/>
</dbReference>
<keyword evidence="1" id="KW-0813">Transport</keyword>
<protein>
    <recommendedName>
        <fullName evidence="9">ABC transmembrane type-1 domain-containing protein</fullName>
    </recommendedName>
</protein>
<keyword evidence="2 8" id="KW-0812">Transmembrane</keyword>
<comment type="caution">
    <text evidence="10">The sequence shown here is derived from an EMBL/GenBank/DDBJ whole genome shotgun (WGS) entry which is preliminary data.</text>
</comment>
<dbReference type="GO" id="GO:0140359">
    <property type="term" value="F:ABC-type transporter activity"/>
    <property type="evidence" value="ECO:0007669"/>
    <property type="project" value="InterPro"/>
</dbReference>
<keyword evidence="4" id="KW-0067">ATP-binding</keyword>
<dbReference type="PROSITE" id="PS50929">
    <property type="entry name" value="ABC_TM1F"/>
    <property type="match status" value="1"/>
</dbReference>
<evidence type="ECO:0000256" key="1">
    <source>
        <dbReference type="ARBA" id="ARBA00022448"/>
    </source>
</evidence>
<evidence type="ECO:0000313" key="11">
    <source>
        <dbReference type="Proteomes" id="UP000242450"/>
    </source>
</evidence>
<proteinExistence type="predicted"/>
<evidence type="ECO:0000256" key="5">
    <source>
        <dbReference type="ARBA" id="ARBA00022989"/>
    </source>
</evidence>
<keyword evidence="5 8" id="KW-1133">Transmembrane helix</keyword>
<dbReference type="OrthoDB" id="9717235at2759"/>
<evidence type="ECO:0000256" key="2">
    <source>
        <dbReference type="ARBA" id="ARBA00022692"/>
    </source>
</evidence>
<organism evidence="10 11">
    <name type="scientific">Cervus elaphus hippelaphus</name>
    <name type="common">European red deer</name>
    <dbReference type="NCBI Taxonomy" id="46360"/>
    <lineage>
        <taxon>Eukaryota</taxon>
        <taxon>Metazoa</taxon>
        <taxon>Chordata</taxon>
        <taxon>Craniata</taxon>
        <taxon>Vertebrata</taxon>
        <taxon>Euteleostomi</taxon>
        <taxon>Mammalia</taxon>
        <taxon>Eutheria</taxon>
        <taxon>Laurasiatheria</taxon>
        <taxon>Artiodactyla</taxon>
        <taxon>Ruminantia</taxon>
        <taxon>Pecora</taxon>
        <taxon>Cervidae</taxon>
        <taxon>Cervinae</taxon>
        <taxon>Cervus</taxon>
    </lineage>
</organism>
<evidence type="ECO:0000256" key="4">
    <source>
        <dbReference type="ARBA" id="ARBA00022840"/>
    </source>
</evidence>
<dbReference type="GO" id="GO:0005886">
    <property type="term" value="C:plasma membrane"/>
    <property type="evidence" value="ECO:0007669"/>
    <property type="project" value="TreeGrafter"/>
</dbReference>
<keyword evidence="11" id="KW-1185">Reference proteome</keyword>